<feature type="domain" description="RRM" evidence="10">
    <location>
        <begin position="1"/>
        <end position="92"/>
    </location>
</feature>
<dbReference type="PROSITE" id="PS50102">
    <property type="entry name" value="RRM"/>
    <property type="match status" value="1"/>
</dbReference>
<dbReference type="PANTHER" id="PTHR23079">
    <property type="entry name" value="RNA-DEPENDENT RNA POLYMERASE"/>
    <property type="match status" value="1"/>
</dbReference>
<keyword evidence="6" id="KW-0943">RNA-mediated gene silencing</keyword>
<proteinExistence type="inferred from homology"/>
<evidence type="ECO:0000256" key="8">
    <source>
        <dbReference type="PROSITE-ProRule" id="PRU00176"/>
    </source>
</evidence>
<dbReference type="GO" id="GO:0003723">
    <property type="term" value="F:RNA binding"/>
    <property type="evidence" value="ECO:0007669"/>
    <property type="project" value="UniProtKB-UniRule"/>
</dbReference>
<organism evidence="11 12">
    <name type="scientific">Cladonia borealis</name>
    <dbReference type="NCBI Taxonomy" id="184061"/>
    <lineage>
        <taxon>Eukaryota</taxon>
        <taxon>Fungi</taxon>
        <taxon>Dikarya</taxon>
        <taxon>Ascomycota</taxon>
        <taxon>Pezizomycotina</taxon>
        <taxon>Lecanoromycetes</taxon>
        <taxon>OSLEUM clade</taxon>
        <taxon>Lecanoromycetidae</taxon>
        <taxon>Lecanorales</taxon>
        <taxon>Lecanorineae</taxon>
        <taxon>Cladoniaceae</taxon>
        <taxon>Cladonia</taxon>
    </lineage>
</organism>
<comment type="similarity">
    <text evidence="1 9">Belongs to the RdRP family.</text>
</comment>
<dbReference type="GO" id="GO:0031380">
    <property type="term" value="C:nuclear RNA-directed RNA polymerase complex"/>
    <property type="evidence" value="ECO:0007669"/>
    <property type="project" value="TreeGrafter"/>
</dbReference>
<dbReference type="InterPro" id="IPR007855">
    <property type="entry name" value="RDRP"/>
</dbReference>
<evidence type="ECO:0000256" key="4">
    <source>
        <dbReference type="ARBA" id="ARBA00022695"/>
    </source>
</evidence>
<dbReference type="GO" id="GO:0030422">
    <property type="term" value="P:siRNA processing"/>
    <property type="evidence" value="ECO:0007669"/>
    <property type="project" value="TreeGrafter"/>
</dbReference>
<evidence type="ECO:0000256" key="9">
    <source>
        <dbReference type="RuleBase" id="RU363098"/>
    </source>
</evidence>
<dbReference type="EC" id="2.7.7.48" evidence="9"/>
<dbReference type="GO" id="GO:0003968">
    <property type="term" value="F:RNA-directed RNA polymerase activity"/>
    <property type="evidence" value="ECO:0007669"/>
    <property type="project" value="UniProtKB-KW"/>
</dbReference>
<dbReference type="InterPro" id="IPR058752">
    <property type="entry name" value="RDRP_C_head"/>
</dbReference>
<dbReference type="InterPro" id="IPR057596">
    <property type="entry name" value="RDRP_core"/>
</dbReference>
<comment type="caution">
    <text evidence="11">The sequence shown here is derived from an EMBL/GenBank/DDBJ whole genome shotgun (WGS) entry which is preliminary data.</text>
</comment>
<dbReference type="EMBL" id="JAFEKC020000022">
    <property type="protein sequence ID" value="KAK0508046.1"/>
    <property type="molecule type" value="Genomic_DNA"/>
</dbReference>
<evidence type="ECO:0000256" key="5">
    <source>
        <dbReference type="ARBA" id="ARBA00022884"/>
    </source>
</evidence>
<dbReference type="SUPFAM" id="SSF54928">
    <property type="entry name" value="RNA-binding domain, RBD"/>
    <property type="match status" value="1"/>
</dbReference>
<evidence type="ECO:0000256" key="7">
    <source>
        <dbReference type="ARBA" id="ARBA00048744"/>
    </source>
</evidence>
<evidence type="ECO:0000256" key="6">
    <source>
        <dbReference type="ARBA" id="ARBA00023158"/>
    </source>
</evidence>
<dbReference type="Pfam" id="PF25358">
    <property type="entry name" value="PH_fung_RdRP"/>
    <property type="match status" value="1"/>
</dbReference>
<dbReference type="Pfam" id="PF05183">
    <property type="entry name" value="RdRP"/>
    <property type="match status" value="1"/>
</dbReference>
<keyword evidence="4 9" id="KW-0548">Nucleotidyltransferase</keyword>
<name>A0AA39U583_9LECA</name>
<keyword evidence="2 9" id="KW-0696">RNA-directed RNA polymerase</keyword>
<dbReference type="CDD" id="cd00590">
    <property type="entry name" value="RRM_SF"/>
    <property type="match status" value="1"/>
</dbReference>
<dbReference type="Pfam" id="PF26253">
    <property type="entry name" value="RdRP_head"/>
    <property type="match status" value="1"/>
</dbReference>
<evidence type="ECO:0000313" key="12">
    <source>
        <dbReference type="Proteomes" id="UP001166286"/>
    </source>
</evidence>
<reference evidence="11" key="1">
    <citation type="submission" date="2023-03" db="EMBL/GenBank/DDBJ databases">
        <title>Complete genome of Cladonia borealis.</title>
        <authorList>
            <person name="Park H."/>
        </authorList>
    </citation>
    <scope>NUCLEOTIDE SEQUENCE</scope>
    <source>
        <strain evidence="11">ANT050790</strain>
    </source>
</reference>
<evidence type="ECO:0000313" key="11">
    <source>
        <dbReference type="EMBL" id="KAK0508046.1"/>
    </source>
</evidence>
<dbReference type="PANTHER" id="PTHR23079:SF17">
    <property type="entry name" value="RNA-DEPENDENT RNA POLYMERASE"/>
    <property type="match status" value="1"/>
</dbReference>
<keyword evidence="12" id="KW-1185">Reference proteome</keyword>
<dbReference type="AlphaFoldDB" id="A0AA39U583"/>
<dbReference type="InterPro" id="IPR057503">
    <property type="entry name" value="PH_RdRP"/>
</dbReference>
<keyword evidence="3 9" id="KW-0808">Transferase</keyword>
<evidence type="ECO:0000256" key="1">
    <source>
        <dbReference type="ARBA" id="ARBA00005762"/>
    </source>
</evidence>
<comment type="catalytic activity">
    <reaction evidence="7 9">
        <text>RNA(n) + a ribonucleoside 5'-triphosphate = RNA(n+1) + diphosphate</text>
        <dbReference type="Rhea" id="RHEA:21248"/>
        <dbReference type="Rhea" id="RHEA-COMP:14527"/>
        <dbReference type="Rhea" id="RHEA-COMP:17342"/>
        <dbReference type="ChEBI" id="CHEBI:33019"/>
        <dbReference type="ChEBI" id="CHEBI:61557"/>
        <dbReference type="ChEBI" id="CHEBI:140395"/>
        <dbReference type="EC" id="2.7.7.48"/>
    </reaction>
</comment>
<accession>A0AA39U583</accession>
<evidence type="ECO:0000256" key="3">
    <source>
        <dbReference type="ARBA" id="ARBA00022679"/>
    </source>
</evidence>
<dbReference type="InterPro" id="IPR035979">
    <property type="entry name" value="RBD_domain_sf"/>
</dbReference>
<evidence type="ECO:0000256" key="2">
    <source>
        <dbReference type="ARBA" id="ARBA00022484"/>
    </source>
</evidence>
<dbReference type="Proteomes" id="UP001166286">
    <property type="component" value="Unassembled WGS sequence"/>
</dbReference>
<protein>
    <recommendedName>
        <fullName evidence="9">RNA-dependent RNA polymerase</fullName>
        <ecNumber evidence="9">2.7.7.48</ecNumber>
    </recommendedName>
</protein>
<sequence>MEVLVRNLPDQITDKQIEKYFKGVLAKLNITTYHCQKLRHRGCARLTILDIEKAQHFLRIHGQTQSGSKGFANVQQKLFHMGKPVNCSRSNNVPDQFHLQSLKKEEKDRYASSQSRKPKIVAPIDAGIMKRAFDISQLNCGQWAYVQTDVNFAAYYQERRKGRIVFGRRAILIKLDSQTQDSPSHQVEISYESIESFTVGPTSNPWMTFSLRHPPKLFEKLSTQNGDSEVQSLMTSLQKLAIQPANPESQGFTRKRVAALSKSHETVVSSCFCYRLLLSDSSDATGVRNLKRFPEIPDSIPWDTYMVTKASFTTRMTALNSALTGTKYSNLPFELKFQMKKLAQNGILDPFTVVELLAVVARLYERNQDVATTTQSVRNLLTQIPFPGPGVEASNFSLERLSELLVENEESILRGDFYSARPSEAYDHIVAVHKVTVTPTGILLYGPADEVKNRILRKYSAFPTHFLSVSFLEEDGESLRFDRKTSGEDIYHRRFKGVLEGVINIAGRPYEFLGFSHSSLRSETCWFMAPFTLDGSLVYARSVITGLGDFSHLHCPAKCAARIGQTMSQTSCSISISPEHCRIIPDVERNGRTFSDGVGTCSWDILRKIWDGYTQARGLKPTVLQIRFQGAKGVISLDTRLRGSILRLRKSMIKFGCDNIADIEICGSAMRPLPMYLNRQLIKILEDLHVPDDPFLTLQAIAVENLRMTTLSAVNAASFFQRNHIGDSARLPWLIRKLWVLGYLFSDDDFLRNTMEMAVLIQLRELKHRSRIRVEKGVTVYGIMDETGYLQEGEIYCFIQTEEGGQLVAGNVVVTRCPALHPGDVQCVTAVDVPADSPLSALHNVVVFSSMGERDLPSQLSGGDLDGDLYNIIYDNKLYPRRLARPADYPAATPMDIGRPVERSDMTDFFILFMKNDNLGLIATLHQILADQCVLGTFDPKCLLLANLHSTAVDFSKTGIPVHFKQLPMWPKFRPDFQATGPRVLIEKDINFEEIDSTTTPEEDDEVAEVASYSPPMPRYYESQKILGKLYREIDEHKFFEELQRQSRPSNLNPNKTRSLAGAVWNYVREKTTNFQWHHYLQFARDVKDSYEENLIETMLEYSTHRPHYLSEVEVFSGSILGKNGAQSKRQREASVEMKEKHDRDVAWTVQYITRGEDGDNGEEALERSIACLHVACNTERARKKVGTLVSFVWIAAAVCLREVEKMPGAETLL</sequence>
<dbReference type="InterPro" id="IPR000504">
    <property type="entry name" value="RRM_dom"/>
</dbReference>
<keyword evidence="5 8" id="KW-0694">RNA-binding</keyword>
<gene>
    <name evidence="11" type="ORF">JMJ35_009935</name>
</gene>
<evidence type="ECO:0000259" key="10">
    <source>
        <dbReference type="PROSITE" id="PS50102"/>
    </source>
</evidence>